<dbReference type="AlphaFoldDB" id="A0A814C3S5"/>
<dbReference type="OrthoDB" id="37721at2759"/>
<dbReference type="GO" id="GO:0006260">
    <property type="term" value="P:DNA replication"/>
    <property type="evidence" value="ECO:0007669"/>
    <property type="project" value="InterPro"/>
</dbReference>
<dbReference type="Proteomes" id="UP000663829">
    <property type="component" value="Unassembled WGS sequence"/>
</dbReference>
<evidence type="ECO:0000313" key="8">
    <source>
        <dbReference type="EMBL" id="CAF0934693.1"/>
    </source>
</evidence>
<evidence type="ECO:0000256" key="3">
    <source>
        <dbReference type="ARBA" id="ARBA00009761"/>
    </source>
</evidence>
<comment type="subcellular location">
    <subcellularLocation>
        <location evidence="1">Nucleus</location>
    </subcellularLocation>
</comment>
<dbReference type="GO" id="GO:0006310">
    <property type="term" value="P:DNA recombination"/>
    <property type="evidence" value="ECO:0007669"/>
    <property type="project" value="InterPro"/>
</dbReference>
<evidence type="ECO:0000259" key="7">
    <source>
        <dbReference type="Pfam" id="PF00329"/>
    </source>
</evidence>
<dbReference type="PANTHER" id="PTHR10884:SF14">
    <property type="entry name" value="NADH DEHYDROGENASE [UBIQUINONE] IRON-SULFUR PROTEIN 3, MITOCHONDRIAL"/>
    <property type="match status" value="1"/>
</dbReference>
<dbReference type="EMBL" id="CAJOBC010002040">
    <property type="protein sequence ID" value="CAF3712150.1"/>
    <property type="molecule type" value="Genomic_DNA"/>
</dbReference>
<evidence type="ECO:0000256" key="6">
    <source>
        <dbReference type="SAM" id="MobiDB-lite"/>
    </source>
</evidence>
<evidence type="ECO:0000256" key="4">
    <source>
        <dbReference type="ARBA" id="ARBA00020084"/>
    </source>
</evidence>
<evidence type="ECO:0000256" key="1">
    <source>
        <dbReference type="ARBA" id="ARBA00004123"/>
    </source>
</evidence>
<dbReference type="Gene3D" id="2.40.50.140">
    <property type="entry name" value="Nucleic acid-binding proteins"/>
    <property type="match status" value="1"/>
</dbReference>
<dbReference type="SUPFAM" id="SSF143243">
    <property type="entry name" value="Nqo5-like"/>
    <property type="match status" value="1"/>
</dbReference>
<dbReference type="Pfam" id="PF08661">
    <property type="entry name" value="Rep_fac-A_3"/>
    <property type="match status" value="1"/>
</dbReference>
<feature type="region of interest" description="Disordered" evidence="6">
    <location>
        <begin position="376"/>
        <end position="409"/>
    </location>
</feature>
<dbReference type="GO" id="GO:0006281">
    <property type="term" value="P:DNA repair"/>
    <property type="evidence" value="ECO:0007669"/>
    <property type="project" value="InterPro"/>
</dbReference>
<dbReference type="InterPro" id="IPR012340">
    <property type="entry name" value="NA-bd_OB-fold"/>
</dbReference>
<evidence type="ECO:0000256" key="2">
    <source>
        <dbReference type="ARBA" id="ARBA00007569"/>
    </source>
</evidence>
<dbReference type="Proteomes" id="UP000681722">
    <property type="component" value="Unassembled WGS sequence"/>
</dbReference>
<feature type="compositionally biased region" description="Polar residues" evidence="6">
    <location>
        <begin position="389"/>
        <end position="400"/>
    </location>
</feature>
<protein>
    <recommendedName>
        <fullName evidence="4">NADH dehydrogenase [ubiquinone] iron-sulfur protein 3, mitochondrial</fullName>
    </recommendedName>
</protein>
<dbReference type="InterPro" id="IPR013970">
    <property type="entry name" value="Rfa2"/>
</dbReference>
<gene>
    <name evidence="8" type="ORF">GPM918_LOCUS10376</name>
    <name evidence="9" type="ORF">SRO942_LOCUS10377</name>
</gene>
<evidence type="ECO:0000313" key="9">
    <source>
        <dbReference type="EMBL" id="CAF3712150.1"/>
    </source>
</evidence>
<dbReference type="Gene3D" id="3.30.460.80">
    <property type="entry name" value="NADH:ubiquinone oxidoreductase, 30kDa subunit"/>
    <property type="match status" value="1"/>
</dbReference>
<comment type="similarity">
    <text evidence="2">Belongs to the complex I 30 kDa subunit family.</text>
</comment>
<dbReference type="InterPro" id="IPR037232">
    <property type="entry name" value="NADH_quin_OxRdtase_su_C/D-like"/>
</dbReference>
<keyword evidence="10" id="KW-1185">Reference proteome</keyword>
<proteinExistence type="inferred from homology"/>
<evidence type="ECO:0000313" key="10">
    <source>
        <dbReference type="Proteomes" id="UP000663829"/>
    </source>
</evidence>
<dbReference type="InterPro" id="IPR001268">
    <property type="entry name" value="NADH_UbQ_OxRdtase_30kDa_su"/>
</dbReference>
<accession>A0A814C3S5</accession>
<feature type="domain" description="NADH:ubiquinone oxidoreductase 30kDa subunit" evidence="7">
    <location>
        <begin position="303"/>
        <end position="341"/>
    </location>
</feature>
<organism evidence="8 10">
    <name type="scientific">Didymodactylos carnosus</name>
    <dbReference type="NCBI Taxonomy" id="1234261"/>
    <lineage>
        <taxon>Eukaryota</taxon>
        <taxon>Metazoa</taxon>
        <taxon>Spiralia</taxon>
        <taxon>Gnathifera</taxon>
        <taxon>Rotifera</taxon>
        <taxon>Eurotatoria</taxon>
        <taxon>Bdelloidea</taxon>
        <taxon>Philodinida</taxon>
        <taxon>Philodinidae</taxon>
        <taxon>Didymodactylos</taxon>
    </lineage>
</organism>
<reference evidence="8" key="1">
    <citation type="submission" date="2021-02" db="EMBL/GenBank/DDBJ databases">
        <authorList>
            <person name="Nowell W R."/>
        </authorList>
    </citation>
    <scope>NUCLEOTIDE SEQUENCE</scope>
</reference>
<comment type="caution">
    <text evidence="8">The sequence shown here is derived from an EMBL/GenBank/DDBJ whole genome shotgun (WGS) entry which is preliminary data.</text>
</comment>
<dbReference type="GO" id="GO:0031981">
    <property type="term" value="C:nuclear lumen"/>
    <property type="evidence" value="ECO:0007669"/>
    <property type="project" value="UniProtKB-ARBA"/>
</dbReference>
<dbReference type="SUPFAM" id="SSF50249">
    <property type="entry name" value="Nucleic acid-binding proteins"/>
    <property type="match status" value="1"/>
</dbReference>
<sequence>MSDIDNESSAAFFSDVIQSTGSRRSLDSNLETLLINMAKLFSQQLVQKSADAARLRASNDANSNATNTSSISTKNSIMVEDIRFVLRHKWRMSEYGQPQVHSRINGSMLSQFVNKPVCVIGEVKNIDPSGEHIEIEASDKKNITVIHLKTPLDSDAKIVEITGMVDGRNQLVCDTCITFTDEQCQNFGLLAVARTKPITSIIRRAQSTTAASSTNTNLPAPNVMKINVGQRQQLTDFGQYVAECLPKFVQHAQMTSTNELEILIHPDGITPVITFLKDHTNGQFVSLADITAIDVPTRVYRFEIWDMYGIYFVNHPDLRRILTDYGFEGHPMRKDFPLSGYTEVRYDEEVKRVVIEPLELTQDYRKFDLSSPWEAFPKFRSTPHDTKQQDQQQKLPSSSQDQKKPEEKK</sequence>
<dbReference type="GO" id="GO:0008137">
    <property type="term" value="F:NADH dehydrogenase (ubiquinone) activity"/>
    <property type="evidence" value="ECO:0007669"/>
    <property type="project" value="InterPro"/>
</dbReference>
<dbReference type="EMBL" id="CAJNOQ010002040">
    <property type="protein sequence ID" value="CAF0934693.1"/>
    <property type="molecule type" value="Genomic_DNA"/>
</dbReference>
<evidence type="ECO:0000256" key="5">
    <source>
        <dbReference type="ARBA" id="ARBA00023242"/>
    </source>
</evidence>
<name>A0A814C3S5_9BILA</name>
<dbReference type="Pfam" id="PF00329">
    <property type="entry name" value="Complex1_30kDa"/>
    <property type="match status" value="1"/>
</dbReference>
<keyword evidence="5" id="KW-0539">Nucleus</keyword>
<dbReference type="PANTHER" id="PTHR10884">
    <property type="entry name" value="NADH DEHYDROGENASE UBIQUINONE IRON-SULFUR PROTEIN 3"/>
    <property type="match status" value="1"/>
</dbReference>
<dbReference type="GO" id="GO:0003677">
    <property type="term" value="F:DNA binding"/>
    <property type="evidence" value="ECO:0007669"/>
    <property type="project" value="InterPro"/>
</dbReference>
<comment type="similarity">
    <text evidence="3">Belongs to the replication factor A protein 3 family.</text>
</comment>